<comment type="caution">
    <text evidence="2">The sequence shown here is derived from an EMBL/GenBank/DDBJ whole genome shotgun (WGS) entry which is preliminary data.</text>
</comment>
<proteinExistence type="predicted"/>
<feature type="region of interest" description="Disordered" evidence="1">
    <location>
        <begin position="43"/>
        <end position="82"/>
    </location>
</feature>
<gene>
    <name evidence="2" type="ORF">CDAR_254341</name>
</gene>
<reference evidence="2 3" key="1">
    <citation type="submission" date="2021-06" db="EMBL/GenBank/DDBJ databases">
        <title>Caerostris darwini draft genome.</title>
        <authorList>
            <person name="Kono N."/>
            <person name="Arakawa K."/>
        </authorList>
    </citation>
    <scope>NUCLEOTIDE SEQUENCE [LARGE SCALE GENOMIC DNA]</scope>
</reference>
<keyword evidence="3" id="KW-1185">Reference proteome</keyword>
<evidence type="ECO:0000313" key="3">
    <source>
        <dbReference type="Proteomes" id="UP001054837"/>
    </source>
</evidence>
<organism evidence="2 3">
    <name type="scientific">Caerostris darwini</name>
    <dbReference type="NCBI Taxonomy" id="1538125"/>
    <lineage>
        <taxon>Eukaryota</taxon>
        <taxon>Metazoa</taxon>
        <taxon>Ecdysozoa</taxon>
        <taxon>Arthropoda</taxon>
        <taxon>Chelicerata</taxon>
        <taxon>Arachnida</taxon>
        <taxon>Araneae</taxon>
        <taxon>Araneomorphae</taxon>
        <taxon>Entelegynae</taxon>
        <taxon>Araneoidea</taxon>
        <taxon>Araneidae</taxon>
        <taxon>Caerostris</taxon>
    </lineage>
</organism>
<name>A0AAV4UB22_9ARAC</name>
<evidence type="ECO:0000313" key="2">
    <source>
        <dbReference type="EMBL" id="GIY55000.1"/>
    </source>
</evidence>
<accession>A0AAV4UB22</accession>
<sequence length="100" mass="10918">MIHQMPPGGNFSPSGTFHQEQHKVPHVLLAGQTTQIKRKSVISEAAAGRTDDSLSLRVGGGMEAGKKNDLSEGDESASNETRVTHRMVKEKLKKKKKLVK</sequence>
<evidence type="ECO:0000256" key="1">
    <source>
        <dbReference type="SAM" id="MobiDB-lite"/>
    </source>
</evidence>
<feature type="region of interest" description="Disordered" evidence="1">
    <location>
        <begin position="1"/>
        <end position="21"/>
    </location>
</feature>
<dbReference type="AlphaFoldDB" id="A0AAV4UB22"/>
<protein>
    <submittedName>
        <fullName evidence="2">Uncharacterized protein</fullName>
    </submittedName>
</protein>
<dbReference type="EMBL" id="BPLQ01011025">
    <property type="protein sequence ID" value="GIY55000.1"/>
    <property type="molecule type" value="Genomic_DNA"/>
</dbReference>
<dbReference type="Proteomes" id="UP001054837">
    <property type="component" value="Unassembled WGS sequence"/>
</dbReference>